<dbReference type="CDD" id="cd01400">
    <property type="entry name" value="6PGL"/>
    <property type="match status" value="1"/>
</dbReference>
<evidence type="ECO:0000256" key="4">
    <source>
        <dbReference type="ARBA" id="ARBA00010662"/>
    </source>
</evidence>
<dbReference type="InterPro" id="IPR039104">
    <property type="entry name" value="6PGL"/>
</dbReference>
<evidence type="ECO:0000256" key="1">
    <source>
        <dbReference type="ARBA" id="ARBA00000832"/>
    </source>
</evidence>
<proteinExistence type="inferred from homology"/>
<comment type="catalytic activity">
    <reaction evidence="1 7">
        <text>6-phospho-D-glucono-1,5-lactone + H2O = 6-phospho-D-gluconate + H(+)</text>
        <dbReference type="Rhea" id="RHEA:12556"/>
        <dbReference type="ChEBI" id="CHEBI:15377"/>
        <dbReference type="ChEBI" id="CHEBI:15378"/>
        <dbReference type="ChEBI" id="CHEBI:57955"/>
        <dbReference type="ChEBI" id="CHEBI:58759"/>
        <dbReference type="EC" id="3.1.1.31"/>
    </reaction>
</comment>
<evidence type="ECO:0000256" key="6">
    <source>
        <dbReference type="ARBA" id="ARBA00020337"/>
    </source>
</evidence>
<dbReference type="NCBIfam" id="TIGR01198">
    <property type="entry name" value="pgl"/>
    <property type="match status" value="1"/>
</dbReference>
<dbReference type="RefSeq" id="WP_163347649.1">
    <property type="nucleotide sequence ID" value="NZ_CP048409.1"/>
</dbReference>
<keyword evidence="7 9" id="KW-0378">Hydrolase</keyword>
<dbReference type="InterPro" id="IPR006148">
    <property type="entry name" value="Glc/Gal-6P_isomerase"/>
</dbReference>
<dbReference type="SUPFAM" id="SSF100950">
    <property type="entry name" value="NagB/RpiA/CoA transferase-like"/>
    <property type="match status" value="1"/>
</dbReference>
<comment type="function">
    <text evidence="2 7">Hydrolysis of 6-phosphogluconolactone to 6-phosphogluconate.</text>
</comment>
<evidence type="ECO:0000259" key="8">
    <source>
        <dbReference type="Pfam" id="PF01182"/>
    </source>
</evidence>
<gene>
    <name evidence="7 9" type="primary">pgl</name>
    <name evidence="9" type="ORF">G0Q07_15115</name>
</gene>
<dbReference type="Proteomes" id="UP000474630">
    <property type="component" value="Chromosome"/>
</dbReference>
<dbReference type="AlphaFoldDB" id="A0A6C0RHF6"/>
<dbReference type="Pfam" id="PF01182">
    <property type="entry name" value="Glucosamine_iso"/>
    <property type="match status" value="1"/>
</dbReference>
<dbReference type="EC" id="3.1.1.31" evidence="5 7"/>
<feature type="domain" description="Glucosamine/galactosamine-6-phosphate isomerase" evidence="8">
    <location>
        <begin position="13"/>
        <end position="232"/>
    </location>
</feature>
<dbReference type="Gene3D" id="3.40.50.1360">
    <property type="match status" value="1"/>
</dbReference>
<dbReference type="EMBL" id="CP048409">
    <property type="protein sequence ID" value="QIA08963.1"/>
    <property type="molecule type" value="Genomic_DNA"/>
</dbReference>
<evidence type="ECO:0000256" key="7">
    <source>
        <dbReference type="RuleBase" id="RU365095"/>
    </source>
</evidence>
<name>A0A6C0RHF6_9BACT</name>
<protein>
    <recommendedName>
        <fullName evidence="6 7">6-phosphogluconolactonase</fullName>
        <shortName evidence="7">6PGL</shortName>
        <ecNumber evidence="5 7">3.1.1.31</ecNumber>
    </recommendedName>
</protein>
<reference evidence="9 10" key="1">
    <citation type="submission" date="2020-02" db="EMBL/GenBank/DDBJ databases">
        <title>Genome sequencing for Draconibacterium sp. strain M1.</title>
        <authorList>
            <person name="Park S.-J."/>
        </authorList>
    </citation>
    <scope>NUCLEOTIDE SEQUENCE [LARGE SCALE GENOMIC DNA]</scope>
    <source>
        <strain evidence="9 10">M1</strain>
    </source>
</reference>
<dbReference type="InterPro" id="IPR037171">
    <property type="entry name" value="NagB/RpiA_transferase-like"/>
</dbReference>
<accession>A0A6C0RHF6</accession>
<dbReference type="PANTHER" id="PTHR11054">
    <property type="entry name" value="6-PHOSPHOGLUCONOLACTONASE"/>
    <property type="match status" value="1"/>
</dbReference>
<evidence type="ECO:0000256" key="5">
    <source>
        <dbReference type="ARBA" id="ARBA00013198"/>
    </source>
</evidence>
<dbReference type="GO" id="GO:0005975">
    <property type="term" value="P:carbohydrate metabolic process"/>
    <property type="evidence" value="ECO:0007669"/>
    <property type="project" value="UniProtKB-UniRule"/>
</dbReference>
<evidence type="ECO:0000256" key="3">
    <source>
        <dbReference type="ARBA" id="ARBA00004961"/>
    </source>
</evidence>
<organism evidence="9 10">
    <name type="scientific">Draconibacterium halophilum</name>
    <dbReference type="NCBI Taxonomy" id="2706887"/>
    <lineage>
        <taxon>Bacteria</taxon>
        <taxon>Pseudomonadati</taxon>
        <taxon>Bacteroidota</taxon>
        <taxon>Bacteroidia</taxon>
        <taxon>Marinilabiliales</taxon>
        <taxon>Prolixibacteraceae</taxon>
        <taxon>Draconibacterium</taxon>
    </lineage>
</organism>
<keyword evidence="10" id="KW-1185">Reference proteome</keyword>
<dbReference type="PANTHER" id="PTHR11054:SF0">
    <property type="entry name" value="6-PHOSPHOGLUCONOLACTONASE"/>
    <property type="match status" value="1"/>
</dbReference>
<evidence type="ECO:0000313" key="10">
    <source>
        <dbReference type="Proteomes" id="UP000474630"/>
    </source>
</evidence>
<sequence length="243" mass="27489">METFTEVKIFSKPKNVYKAIAKEIIRMVQNSNQEVFDIALSGGNSPKGLFKKISKKYADRIPWERIHLWWGDERCVPPTDEQSNYKMTVDYLLSNISIPKDNIHRIKGEEDPIQEALRYSEEMERCLNSRGVDPVFDLIILGLGDDGHTASIFPDQLELFEHKQSCAVAVHPLTGQKRITITGNVLNNANQIFFMVTGSNKALRVSEIMNDNDAAQLLPAYYISPANGTLTWFLDVEAAAQIQ</sequence>
<dbReference type="GO" id="GO:0017057">
    <property type="term" value="F:6-phosphogluconolactonase activity"/>
    <property type="evidence" value="ECO:0007669"/>
    <property type="project" value="UniProtKB-UniRule"/>
</dbReference>
<evidence type="ECO:0000256" key="2">
    <source>
        <dbReference type="ARBA" id="ARBA00002681"/>
    </source>
</evidence>
<dbReference type="InterPro" id="IPR005900">
    <property type="entry name" value="6-phosphogluconolactonase_DevB"/>
</dbReference>
<dbReference type="UniPathway" id="UPA00115">
    <property type="reaction ID" value="UER00409"/>
</dbReference>
<comment type="pathway">
    <text evidence="3 7">Carbohydrate degradation; pentose phosphate pathway; D-ribulose 5-phosphate from D-glucose 6-phosphate (oxidative stage): step 2/3.</text>
</comment>
<evidence type="ECO:0000313" key="9">
    <source>
        <dbReference type="EMBL" id="QIA08963.1"/>
    </source>
</evidence>
<dbReference type="GO" id="GO:0006098">
    <property type="term" value="P:pentose-phosphate shunt"/>
    <property type="evidence" value="ECO:0007669"/>
    <property type="project" value="UniProtKB-UniPathway"/>
</dbReference>
<comment type="similarity">
    <text evidence="4 7">Belongs to the glucosamine/galactosamine-6-phosphate isomerase family. 6-phosphogluconolactonase subfamily.</text>
</comment>
<dbReference type="KEGG" id="drc:G0Q07_15115"/>